<reference evidence="2 3" key="1">
    <citation type="journal article" date="2023" name="Nat. Commun.">
        <title>Origin of minicircular mitochondrial genomes in red algae.</title>
        <authorList>
            <person name="Lee Y."/>
            <person name="Cho C.H."/>
            <person name="Lee Y.M."/>
            <person name="Park S.I."/>
            <person name="Yang J.H."/>
            <person name="West J.A."/>
            <person name="Bhattacharya D."/>
            <person name="Yoon H.S."/>
        </authorList>
    </citation>
    <scope>NUCLEOTIDE SEQUENCE [LARGE SCALE GENOMIC DNA]</scope>
    <source>
        <strain evidence="2 3">CCMP1338</strain>
        <tissue evidence="2">Whole cell</tissue>
    </source>
</reference>
<proteinExistence type="predicted"/>
<dbReference type="AlphaFoldDB" id="A0AAV8UIR2"/>
<accession>A0AAV8UIR2</accession>
<evidence type="ECO:0000256" key="1">
    <source>
        <dbReference type="SAM" id="Phobius"/>
    </source>
</evidence>
<keyword evidence="3" id="KW-1185">Reference proteome</keyword>
<evidence type="ECO:0000313" key="2">
    <source>
        <dbReference type="EMBL" id="KAJ8901423.1"/>
    </source>
</evidence>
<evidence type="ECO:0000313" key="3">
    <source>
        <dbReference type="Proteomes" id="UP001157974"/>
    </source>
</evidence>
<organism evidence="2 3">
    <name type="scientific">Rhodosorus marinus</name>
    <dbReference type="NCBI Taxonomy" id="101924"/>
    <lineage>
        <taxon>Eukaryota</taxon>
        <taxon>Rhodophyta</taxon>
        <taxon>Stylonematophyceae</taxon>
        <taxon>Stylonematales</taxon>
        <taxon>Stylonemataceae</taxon>
        <taxon>Rhodosorus</taxon>
    </lineage>
</organism>
<keyword evidence="1" id="KW-0472">Membrane</keyword>
<name>A0AAV8UIR2_9RHOD</name>
<keyword evidence="1" id="KW-0812">Transmembrane</keyword>
<protein>
    <submittedName>
        <fullName evidence="2">Uncharacterized protein</fullName>
    </submittedName>
</protein>
<dbReference type="EMBL" id="JAMWBK010000011">
    <property type="protein sequence ID" value="KAJ8901423.1"/>
    <property type="molecule type" value="Genomic_DNA"/>
</dbReference>
<comment type="caution">
    <text evidence="2">The sequence shown here is derived from an EMBL/GenBank/DDBJ whole genome shotgun (WGS) entry which is preliminary data.</text>
</comment>
<feature type="transmembrane region" description="Helical" evidence="1">
    <location>
        <begin position="50"/>
        <end position="69"/>
    </location>
</feature>
<dbReference type="Proteomes" id="UP001157974">
    <property type="component" value="Unassembled WGS sequence"/>
</dbReference>
<keyword evidence="1" id="KW-1133">Transmembrane helix</keyword>
<gene>
    <name evidence="2" type="ORF">NDN08_007269</name>
</gene>
<sequence>MIALQALQRYGLAYKVFRRLLASFTFAILVESYGSSVLKFWSGKLLEKGLVYGWISCILSIAKTFAMVYRQVLVARQLKS</sequence>